<name>A0A4Z2IZM9_9TELE</name>
<dbReference type="Proteomes" id="UP000314294">
    <property type="component" value="Unassembled WGS sequence"/>
</dbReference>
<comment type="caution">
    <text evidence="2">The sequence shown here is derived from an EMBL/GenBank/DDBJ whole genome shotgun (WGS) entry which is preliminary data.</text>
</comment>
<evidence type="ECO:0000313" key="3">
    <source>
        <dbReference type="Proteomes" id="UP000314294"/>
    </source>
</evidence>
<reference evidence="2 3" key="1">
    <citation type="submission" date="2019-03" db="EMBL/GenBank/DDBJ databases">
        <title>First draft genome of Liparis tanakae, snailfish: a comprehensive survey of snailfish specific genes.</title>
        <authorList>
            <person name="Kim W."/>
            <person name="Song I."/>
            <person name="Jeong J.-H."/>
            <person name="Kim D."/>
            <person name="Kim S."/>
            <person name="Ryu S."/>
            <person name="Song J.Y."/>
            <person name="Lee S.K."/>
        </authorList>
    </citation>
    <scope>NUCLEOTIDE SEQUENCE [LARGE SCALE GENOMIC DNA]</scope>
    <source>
        <tissue evidence="2">Muscle</tissue>
    </source>
</reference>
<accession>A0A4Z2IZM9</accession>
<feature type="region of interest" description="Disordered" evidence="1">
    <location>
        <begin position="45"/>
        <end position="70"/>
    </location>
</feature>
<proteinExistence type="predicted"/>
<evidence type="ECO:0000256" key="1">
    <source>
        <dbReference type="SAM" id="MobiDB-lite"/>
    </source>
</evidence>
<dbReference type="EMBL" id="SRLO01000034">
    <property type="protein sequence ID" value="TNN83207.1"/>
    <property type="molecule type" value="Genomic_DNA"/>
</dbReference>
<dbReference type="AlphaFoldDB" id="A0A4Z2IZM9"/>
<feature type="region of interest" description="Disordered" evidence="1">
    <location>
        <begin position="1"/>
        <end position="21"/>
    </location>
</feature>
<protein>
    <submittedName>
        <fullName evidence="2">Uncharacterized protein</fullName>
    </submittedName>
</protein>
<gene>
    <name evidence="2" type="ORF">EYF80_006540</name>
</gene>
<sequence>MNLLFPEQEKEHQTGYPARSSQLSGRYHCCRQVCNLTPEEFGKDSEGAIAQLSPARSHSGPGRSHRDMGD</sequence>
<evidence type="ECO:0000313" key="2">
    <source>
        <dbReference type="EMBL" id="TNN83207.1"/>
    </source>
</evidence>
<organism evidence="2 3">
    <name type="scientific">Liparis tanakae</name>
    <name type="common">Tanaka's snailfish</name>
    <dbReference type="NCBI Taxonomy" id="230148"/>
    <lineage>
        <taxon>Eukaryota</taxon>
        <taxon>Metazoa</taxon>
        <taxon>Chordata</taxon>
        <taxon>Craniata</taxon>
        <taxon>Vertebrata</taxon>
        <taxon>Euteleostomi</taxon>
        <taxon>Actinopterygii</taxon>
        <taxon>Neopterygii</taxon>
        <taxon>Teleostei</taxon>
        <taxon>Neoteleostei</taxon>
        <taxon>Acanthomorphata</taxon>
        <taxon>Eupercaria</taxon>
        <taxon>Perciformes</taxon>
        <taxon>Cottioidei</taxon>
        <taxon>Cottales</taxon>
        <taxon>Liparidae</taxon>
        <taxon>Liparis</taxon>
    </lineage>
</organism>
<keyword evidence="3" id="KW-1185">Reference proteome</keyword>